<proteinExistence type="predicted"/>
<feature type="compositionally biased region" description="Acidic residues" evidence="1">
    <location>
        <begin position="216"/>
        <end position="231"/>
    </location>
</feature>
<dbReference type="EMBL" id="BGZK01000122">
    <property type="protein sequence ID" value="GBP20741.1"/>
    <property type="molecule type" value="Genomic_DNA"/>
</dbReference>
<protein>
    <recommendedName>
        <fullName evidence="5">Histone-lysine N-methyltransferase SETMAR</fullName>
    </recommendedName>
</protein>
<name>A0A4C1U366_EUMVA</name>
<dbReference type="InterPro" id="IPR036397">
    <property type="entry name" value="RNaseH_sf"/>
</dbReference>
<sequence>MLQKLFILSTQLSGVGRNDSVLGQKIELTGDPPYSPDLEPSDFYLFPSMKNKLRNPCFSNREEVIDAFKIHDWETTICHGKSLFEAEEDDSVVSIYTTEPTTAKTARTFDVYHQIANNIAERLTSPIYKFLGIGKERAETTTKRTWEKLEFLDEEDLVTKAGSDPVNNDLSEGRDIEELSVEALKQDKKPEKITLYSSYLPSNSELNTRNDTVNEIPDEFDDDPFEFDDDEEKPREGGVIYFLELIGSVIQLAWGAFVALFKPSNKSS</sequence>
<dbReference type="Gene3D" id="3.30.420.10">
    <property type="entry name" value="Ribonuclease H-like superfamily/Ribonuclease H"/>
    <property type="match status" value="1"/>
</dbReference>
<accession>A0A4C1U366</accession>
<organism evidence="3 4">
    <name type="scientific">Eumeta variegata</name>
    <name type="common">Bagworm moth</name>
    <name type="synonym">Eumeta japonica</name>
    <dbReference type="NCBI Taxonomy" id="151549"/>
    <lineage>
        <taxon>Eukaryota</taxon>
        <taxon>Metazoa</taxon>
        <taxon>Ecdysozoa</taxon>
        <taxon>Arthropoda</taxon>
        <taxon>Hexapoda</taxon>
        <taxon>Insecta</taxon>
        <taxon>Pterygota</taxon>
        <taxon>Neoptera</taxon>
        <taxon>Endopterygota</taxon>
        <taxon>Lepidoptera</taxon>
        <taxon>Glossata</taxon>
        <taxon>Ditrysia</taxon>
        <taxon>Tineoidea</taxon>
        <taxon>Psychidae</taxon>
        <taxon>Oiketicinae</taxon>
        <taxon>Eumeta</taxon>
    </lineage>
</organism>
<evidence type="ECO:0000313" key="3">
    <source>
        <dbReference type="EMBL" id="GBP20741.1"/>
    </source>
</evidence>
<evidence type="ECO:0000313" key="4">
    <source>
        <dbReference type="Proteomes" id="UP000299102"/>
    </source>
</evidence>
<feature type="transmembrane region" description="Helical" evidence="2">
    <location>
        <begin position="239"/>
        <end position="261"/>
    </location>
</feature>
<dbReference type="OrthoDB" id="7461104at2759"/>
<feature type="region of interest" description="Disordered" evidence="1">
    <location>
        <begin position="206"/>
        <end position="232"/>
    </location>
</feature>
<dbReference type="AlphaFoldDB" id="A0A4C1U366"/>
<dbReference type="Proteomes" id="UP000299102">
    <property type="component" value="Unassembled WGS sequence"/>
</dbReference>
<keyword evidence="2" id="KW-1133">Transmembrane helix</keyword>
<gene>
    <name evidence="3" type="ORF">EVAR_14466_1</name>
</gene>
<reference evidence="3 4" key="1">
    <citation type="journal article" date="2019" name="Commun. Biol.">
        <title>The bagworm genome reveals a unique fibroin gene that provides high tensile strength.</title>
        <authorList>
            <person name="Kono N."/>
            <person name="Nakamura H."/>
            <person name="Ohtoshi R."/>
            <person name="Tomita M."/>
            <person name="Numata K."/>
            <person name="Arakawa K."/>
        </authorList>
    </citation>
    <scope>NUCLEOTIDE SEQUENCE [LARGE SCALE GENOMIC DNA]</scope>
</reference>
<evidence type="ECO:0008006" key="5">
    <source>
        <dbReference type="Google" id="ProtNLM"/>
    </source>
</evidence>
<keyword evidence="2" id="KW-0472">Membrane</keyword>
<comment type="caution">
    <text evidence="3">The sequence shown here is derived from an EMBL/GenBank/DDBJ whole genome shotgun (WGS) entry which is preliminary data.</text>
</comment>
<evidence type="ECO:0000256" key="2">
    <source>
        <dbReference type="SAM" id="Phobius"/>
    </source>
</evidence>
<evidence type="ECO:0000256" key="1">
    <source>
        <dbReference type="SAM" id="MobiDB-lite"/>
    </source>
</evidence>
<dbReference type="GO" id="GO:0003676">
    <property type="term" value="F:nucleic acid binding"/>
    <property type="evidence" value="ECO:0007669"/>
    <property type="project" value="InterPro"/>
</dbReference>
<keyword evidence="2" id="KW-0812">Transmembrane</keyword>
<keyword evidence="4" id="KW-1185">Reference proteome</keyword>